<dbReference type="Gene3D" id="3.40.50.300">
    <property type="entry name" value="P-loop containing nucleotide triphosphate hydrolases"/>
    <property type="match status" value="2"/>
</dbReference>
<evidence type="ECO:0000256" key="4">
    <source>
        <dbReference type="ARBA" id="ARBA00022840"/>
    </source>
</evidence>
<dbReference type="GO" id="GO:0004386">
    <property type="term" value="F:helicase activity"/>
    <property type="evidence" value="ECO:0007669"/>
    <property type="project" value="UniProtKB-KW"/>
</dbReference>
<evidence type="ECO:0000259" key="10">
    <source>
        <dbReference type="PROSITE" id="PS51195"/>
    </source>
</evidence>
<feature type="domain" description="Helicase ATP-binding" evidence="8">
    <location>
        <begin position="38"/>
        <end position="209"/>
    </location>
</feature>
<keyword evidence="1 7" id="KW-0547">Nucleotide-binding</keyword>
<organism evidence="11 12">
    <name type="scientific">Thiomicrorhabdus immobilis</name>
    <dbReference type="NCBI Taxonomy" id="2791037"/>
    <lineage>
        <taxon>Bacteria</taxon>
        <taxon>Pseudomonadati</taxon>
        <taxon>Pseudomonadota</taxon>
        <taxon>Gammaproteobacteria</taxon>
        <taxon>Thiotrichales</taxon>
        <taxon>Piscirickettsiaceae</taxon>
        <taxon>Thiomicrorhabdus</taxon>
    </lineage>
</organism>
<dbReference type="PROSITE" id="PS51192">
    <property type="entry name" value="HELICASE_ATP_BIND_1"/>
    <property type="match status" value="1"/>
</dbReference>
<feature type="short sequence motif" description="Q motif" evidence="6">
    <location>
        <begin position="7"/>
        <end position="35"/>
    </location>
</feature>
<dbReference type="InterPro" id="IPR014001">
    <property type="entry name" value="Helicase_ATP-bd"/>
</dbReference>
<evidence type="ECO:0000256" key="1">
    <source>
        <dbReference type="ARBA" id="ARBA00022741"/>
    </source>
</evidence>
<dbReference type="PROSITE" id="PS51195">
    <property type="entry name" value="Q_MOTIF"/>
    <property type="match status" value="1"/>
</dbReference>
<dbReference type="CDD" id="cd18787">
    <property type="entry name" value="SF2_C_DEAD"/>
    <property type="match status" value="1"/>
</dbReference>
<keyword evidence="12" id="KW-1185">Reference proteome</keyword>
<feature type="domain" description="Helicase C-terminal" evidence="9">
    <location>
        <begin position="219"/>
        <end position="381"/>
    </location>
</feature>
<dbReference type="PANTHER" id="PTHR47959:SF1">
    <property type="entry name" value="ATP-DEPENDENT RNA HELICASE DBPA"/>
    <property type="match status" value="1"/>
</dbReference>
<dbReference type="InterPro" id="IPR050079">
    <property type="entry name" value="DEAD_box_RNA_helicase"/>
</dbReference>
<feature type="domain" description="DEAD-box RNA helicase Q" evidence="10">
    <location>
        <begin position="7"/>
        <end position="35"/>
    </location>
</feature>
<dbReference type="Gene3D" id="3.30.70.330">
    <property type="match status" value="1"/>
</dbReference>
<dbReference type="SMART" id="SM00490">
    <property type="entry name" value="HELICc"/>
    <property type="match status" value="1"/>
</dbReference>
<evidence type="ECO:0000256" key="6">
    <source>
        <dbReference type="PROSITE-ProRule" id="PRU00552"/>
    </source>
</evidence>
<dbReference type="Pfam" id="PF03880">
    <property type="entry name" value="DbpA"/>
    <property type="match status" value="1"/>
</dbReference>
<protein>
    <submittedName>
        <fullName evidence="11">ATP-dependent RNA helicase</fullName>
    </submittedName>
</protein>
<dbReference type="InterPro" id="IPR014014">
    <property type="entry name" value="RNA_helicase_DEAD_Q_motif"/>
</dbReference>
<dbReference type="InterPro" id="IPR027417">
    <property type="entry name" value="P-loop_NTPase"/>
</dbReference>
<evidence type="ECO:0000256" key="3">
    <source>
        <dbReference type="ARBA" id="ARBA00022806"/>
    </source>
</evidence>
<evidence type="ECO:0000313" key="11">
    <source>
        <dbReference type="EMBL" id="BCN93208.1"/>
    </source>
</evidence>
<dbReference type="InterPro" id="IPR011545">
    <property type="entry name" value="DEAD/DEAH_box_helicase_dom"/>
</dbReference>
<dbReference type="SUPFAM" id="SSF52540">
    <property type="entry name" value="P-loop containing nucleoside triphosphate hydrolases"/>
    <property type="match status" value="1"/>
</dbReference>
<reference evidence="11" key="1">
    <citation type="journal article" date="2022" name="Arch. Microbiol.">
        <title>Thiomicrorhabdus immobilis sp. nov., a mesophilic sulfur-oxidizing bacterium isolated from sediment of a brackish lake in northern Japan.</title>
        <authorList>
            <person name="Kojima H."/>
            <person name="Mochizuki J."/>
            <person name="Kanda M."/>
            <person name="Watanabe T."/>
            <person name="Fukui M."/>
        </authorList>
    </citation>
    <scope>NUCLEOTIDE SEQUENCE</scope>
    <source>
        <strain evidence="11">Am19</strain>
    </source>
</reference>
<keyword evidence="2 7" id="KW-0378">Hydrolase</keyword>
<dbReference type="RefSeq" id="WP_237264200.1">
    <property type="nucleotide sequence ID" value="NZ_AP024202.1"/>
</dbReference>
<name>A0ABN6CVZ6_9GAMM</name>
<dbReference type="NCBIfam" id="NF008744">
    <property type="entry name" value="PRK11776.1"/>
    <property type="match status" value="1"/>
</dbReference>
<gene>
    <name evidence="11" type="primary">dbpA</name>
    <name evidence="11" type="ORF">THMIRHAM_09930</name>
</gene>
<dbReference type="InterPro" id="IPR012677">
    <property type="entry name" value="Nucleotide-bd_a/b_plait_sf"/>
</dbReference>
<accession>A0ABN6CVZ6</accession>
<dbReference type="InterPro" id="IPR001650">
    <property type="entry name" value="Helicase_C-like"/>
</dbReference>
<dbReference type="InterPro" id="IPR044742">
    <property type="entry name" value="DEAD/DEAH_RhlB"/>
</dbReference>
<evidence type="ECO:0000313" key="12">
    <source>
        <dbReference type="Proteomes" id="UP001054820"/>
    </source>
</evidence>
<dbReference type="InterPro" id="IPR005580">
    <property type="entry name" value="DbpA/CsdA_RNA-bd_dom"/>
</dbReference>
<keyword evidence="3 7" id="KW-0347">Helicase</keyword>
<proteinExistence type="inferred from homology"/>
<evidence type="ECO:0000256" key="5">
    <source>
        <dbReference type="ARBA" id="ARBA00038437"/>
    </source>
</evidence>
<evidence type="ECO:0000256" key="2">
    <source>
        <dbReference type="ARBA" id="ARBA00022801"/>
    </source>
</evidence>
<evidence type="ECO:0000259" key="9">
    <source>
        <dbReference type="PROSITE" id="PS51194"/>
    </source>
</evidence>
<sequence length="462" mass="51893">MTDLTTSAFVHLDLPQSQLDNLAQLGYNNMTPIQAEALPLALGGHDLIAQAKTGSGKTAAFGIPMLQKVEVANNRVQGLVICPTRELSNQVAEELRRLARFQANIKIIVLSGGTPMRPQIASLEHGAHIVVGTPGRLKDHIQKNHLDISDIQTLVLDEADRMLEMGFKEEMVDIIGYTPHTRQTLLFSATFPDDIEYISRRFQKNPMQVSVDAHHGMESIEQSFYMCHHKDKLVSLVRILSVNEFEHAMIFCNTKALVQEVVDYLDEKGFEAVALHGDMEQREREQILIRFKHHSTNLLVATDVAARGLDIEALPAVINYELPRNQETYTHRIGRTGRAGLEGKAITLFTEKERYKLDHLSTYQGHALEYESIERLPQGRSNRVVPKFVTLYISGGRKEKVRRGDILGAITKQIGLEGKHVGKIDVVDHSSYVAIERGYEAEVVRGLNQNKIKGRKFKVGRV</sequence>
<evidence type="ECO:0000259" key="8">
    <source>
        <dbReference type="PROSITE" id="PS51192"/>
    </source>
</evidence>
<dbReference type="CDD" id="cd00268">
    <property type="entry name" value="DEADc"/>
    <property type="match status" value="1"/>
</dbReference>
<dbReference type="SMART" id="SM00487">
    <property type="entry name" value="DEXDc"/>
    <property type="match status" value="1"/>
</dbReference>
<dbReference type="PANTHER" id="PTHR47959">
    <property type="entry name" value="ATP-DEPENDENT RNA HELICASE RHLE-RELATED"/>
    <property type="match status" value="1"/>
</dbReference>
<dbReference type="InterPro" id="IPR000629">
    <property type="entry name" value="RNA-helicase_DEAD-box_CS"/>
</dbReference>
<dbReference type="PROSITE" id="PS51194">
    <property type="entry name" value="HELICASE_CTER"/>
    <property type="match status" value="1"/>
</dbReference>
<comment type="similarity">
    <text evidence="5 7">Belongs to the DEAD box helicase family.</text>
</comment>
<dbReference type="Proteomes" id="UP001054820">
    <property type="component" value="Chromosome"/>
</dbReference>
<dbReference type="Pfam" id="PF00271">
    <property type="entry name" value="Helicase_C"/>
    <property type="match status" value="1"/>
</dbReference>
<evidence type="ECO:0000256" key="7">
    <source>
        <dbReference type="RuleBase" id="RU000492"/>
    </source>
</evidence>
<dbReference type="Pfam" id="PF00270">
    <property type="entry name" value="DEAD"/>
    <property type="match status" value="1"/>
</dbReference>
<dbReference type="PROSITE" id="PS00039">
    <property type="entry name" value="DEAD_ATP_HELICASE"/>
    <property type="match status" value="1"/>
</dbReference>
<dbReference type="EMBL" id="AP024202">
    <property type="protein sequence ID" value="BCN93208.1"/>
    <property type="molecule type" value="Genomic_DNA"/>
</dbReference>
<keyword evidence="4 7" id="KW-0067">ATP-binding</keyword>